<reference evidence="2" key="1">
    <citation type="journal article" date="2021" name="Proc. Natl. Acad. Sci. U.S.A.">
        <title>A Catalog of Tens of Thousands of Viruses from Human Metagenomes Reveals Hidden Associations with Chronic Diseases.</title>
        <authorList>
            <person name="Tisza M.J."/>
            <person name="Buck C.B."/>
        </authorList>
    </citation>
    <scope>NUCLEOTIDE SEQUENCE</scope>
    <source>
        <strain evidence="2">CtgBD49</strain>
    </source>
</reference>
<evidence type="ECO:0000313" key="2">
    <source>
        <dbReference type="EMBL" id="DAE20958.1"/>
    </source>
</evidence>
<name>A0A8S5QP09_9CAUD</name>
<sequence length="142" mass="16660">MELMDNIMYHERLCRELNDLYAKKNRDYGNSFHDTYLEEGLAMSRIRLSDKLARFKKLSHKCDYEGAVEDESIRDTLIDLANYALMTVMELDLDVQKREEPIESYPFIKKRFLDVDPHFPLNDILEGCSNGEEESDAASIER</sequence>
<dbReference type="EMBL" id="BK015703">
    <property type="protein sequence ID" value="DAE20958.1"/>
    <property type="molecule type" value="Genomic_DNA"/>
</dbReference>
<dbReference type="InterPro" id="IPR011630">
    <property type="entry name" value="DUF1599"/>
</dbReference>
<dbReference type="Pfam" id="PF07659">
    <property type="entry name" value="DUF1599"/>
    <property type="match status" value="1"/>
</dbReference>
<feature type="domain" description="Nucleotide modification associated" evidence="1">
    <location>
        <begin position="24"/>
        <end position="91"/>
    </location>
</feature>
<protein>
    <submittedName>
        <fullName evidence="2">Nucleotide modification associated domain 1</fullName>
    </submittedName>
</protein>
<proteinExistence type="predicted"/>
<organism evidence="2">
    <name type="scientific">Siphoviridae sp. ctgBD49</name>
    <dbReference type="NCBI Taxonomy" id="2826420"/>
    <lineage>
        <taxon>Viruses</taxon>
        <taxon>Duplodnaviria</taxon>
        <taxon>Heunggongvirae</taxon>
        <taxon>Uroviricota</taxon>
        <taxon>Caudoviricetes</taxon>
    </lineage>
</organism>
<accession>A0A8S5QP09</accession>
<evidence type="ECO:0000259" key="1">
    <source>
        <dbReference type="Pfam" id="PF07659"/>
    </source>
</evidence>